<evidence type="ECO:0000313" key="2">
    <source>
        <dbReference type="EMBL" id="MEE2050645.1"/>
    </source>
</evidence>
<dbReference type="InterPro" id="IPR049244">
    <property type="entry name" value="DUF6879"/>
</dbReference>
<dbReference type="Pfam" id="PF21806">
    <property type="entry name" value="DUF6879"/>
    <property type="match status" value="1"/>
</dbReference>
<sequence>MFSRRPRELSRTAPMIHDLGAACRRRGLRLDPSRRQISVHRLTRSVDIALLDDEGLWLLPPADGMESVEVPTGDEDEFAEHLVNRLVKLSSRRTPERVRWRCTPTVYGDSAAAPPHCPPPPQTRTPVRVTSPYAPEIQRLLTAARTVDRLESLQIYHAPEEHTSFEQFLSGNRADPAPTSVAWADFVRDSSATFRRLHAVTEPLRDFARYRLMCAYPLAAEASEEIAILPITSGAWPFRQRDFWLIDDTTLVALEYSGSGAFEHADVLTAEALVGDARAVFARVWGMAQPLQHYLHREGIASPTPTH</sequence>
<organism evidence="2 3">
    <name type="scientific">Nocardiopsis tropica</name>
    <dbReference type="NCBI Taxonomy" id="109330"/>
    <lineage>
        <taxon>Bacteria</taxon>
        <taxon>Bacillati</taxon>
        <taxon>Actinomycetota</taxon>
        <taxon>Actinomycetes</taxon>
        <taxon>Streptosporangiales</taxon>
        <taxon>Nocardiopsidaceae</taxon>
        <taxon>Nocardiopsis</taxon>
    </lineage>
</organism>
<evidence type="ECO:0000259" key="1">
    <source>
        <dbReference type="Pfam" id="PF21806"/>
    </source>
</evidence>
<comment type="caution">
    <text evidence="2">The sequence shown here is derived from an EMBL/GenBank/DDBJ whole genome shotgun (WGS) entry which is preliminary data.</text>
</comment>
<accession>A0ABU7KMY1</accession>
<evidence type="ECO:0000313" key="3">
    <source>
        <dbReference type="Proteomes" id="UP001348641"/>
    </source>
</evidence>
<name>A0ABU7KMY1_9ACTN</name>
<reference evidence="2 3" key="1">
    <citation type="submission" date="2023-07" db="EMBL/GenBank/DDBJ databases">
        <authorList>
            <person name="Girao M."/>
            <person name="Carvalho M.F."/>
        </authorList>
    </citation>
    <scope>NUCLEOTIDE SEQUENCE [LARGE SCALE GENOMIC DNA]</scope>
    <source>
        <strain evidence="2 3">66/93</strain>
    </source>
</reference>
<dbReference type="EMBL" id="JAUUCC010000017">
    <property type="protein sequence ID" value="MEE2050645.1"/>
    <property type="molecule type" value="Genomic_DNA"/>
</dbReference>
<dbReference type="RefSeq" id="WP_330157842.1">
    <property type="nucleotide sequence ID" value="NZ_JAUUCC010000017.1"/>
</dbReference>
<feature type="domain" description="DUF6879" evidence="1">
    <location>
        <begin position="141"/>
        <end position="295"/>
    </location>
</feature>
<protein>
    <recommendedName>
        <fullName evidence="1">DUF6879 domain-containing protein</fullName>
    </recommendedName>
</protein>
<dbReference type="Proteomes" id="UP001348641">
    <property type="component" value="Unassembled WGS sequence"/>
</dbReference>
<gene>
    <name evidence="2" type="ORF">Q8A49_09055</name>
</gene>
<proteinExistence type="predicted"/>